<dbReference type="GO" id="GO:0050852">
    <property type="term" value="P:T cell receptor signaling pathway"/>
    <property type="evidence" value="ECO:0007669"/>
    <property type="project" value="TreeGrafter"/>
</dbReference>
<evidence type="ECO:0000256" key="2">
    <source>
        <dbReference type="SAM" id="MobiDB-lite"/>
    </source>
</evidence>
<feature type="compositionally biased region" description="Basic and acidic residues" evidence="2">
    <location>
        <begin position="81"/>
        <end position="107"/>
    </location>
</feature>
<feature type="compositionally biased region" description="Basic and acidic residues" evidence="2">
    <location>
        <begin position="672"/>
        <end position="683"/>
    </location>
</feature>
<feature type="region of interest" description="Disordered" evidence="2">
    <location>
        <begin position="487"/>
        <end position="513"/>
    </location>
</feature>
<proteinExistence type="predicted"/>
<reference evidence="4 5" key="1">
    <citation type="submission" date="2020-02" db="EMBL/GenBank/DDBJ databases">
        <title>Esox lucius (northern pike) genome, fEsoLuc1, primary haplotype.</title>
        <authorList>
            <person name="Myers G."/>
            <person name="Karagic N."/>
            <person name="Meyer A."/>
            <person name="Pippel M."/>
            <person name="Reichard M."/>
            <person name="Winkler S."/>
            <person name="Tracey A."/>
            <person name="Sims Y."/>
            <person name="Howe K."/>
            <person name="Rhie A."/>
            <person name="Formenti G."/>
            <person name="Durbin R."/>
            <person name="Fedrigo O."/>
            <person name="Jarvis E.D."/>
        </authorList>
    </citation>
    <scope>NUCLEOTIDE SEQUENCE [LARGE SCALE GENOMIC DNA]</scope>
</reference>
<evidence type="ECO:0000313" key="4">
    <source>
        <dbReference type="Ensembl" id="ENSELUP00000082577.1"/>
    </source>
</evidence>
<sequence>MQQEENTLDFKSLRAKFQEEEVMLLKQPRTKPALPEKPKELPPPHSPINSPTPLNPTSPAAFHNLPPGAQPSLLSFLQEKGSIEPRFTFKEANEKKGKGKDKDEGKVKLLGKNKADAKAYKEKEDKGMNGWEYVNGGVRSDLLDQKPKSEAGLSTKSMKSKRPLLSTGGSKRGSVELVAVAPPPVNATVKKNRLLGVKKSWKPGKKGKGENSQFPILDIASADLACPEPLAPLTTFGSPARPVDIPIPSPFYQPVPATHITLLPPAPIPAPLLNSPASGLTNPGTVPLPILIPAPATQTVRDVIPPDPITRIPDPAVIQPITRIPDPAVIQPITRIPDPAVVQPVTRIPDPAVIQPITRIPDPVVIQPITRILDPAVIQPITRIPDPAVIQPITRIPDPAVVQPVTRIPDPAVIQPITRIPDPAVVQPVTRIPDPAVIQPITRIPDPAVIQPIPRIPDPAVVQPVTKALAPVAPAALEVKTPAQTIPAPALPATLPPTPSRVPAPPRSMPTPSITPIPPAVVTPLPPAKPTPPPQVIATPPPPDVSTLPPRFVTTPPPLKLTPPSIVNATPSPPAVAMPSPSTKSTPLVTTPPFPPAVTMQSPSAIITTPPPAFATPPPLVDPSPSPPPPHKPPAPTLDSDVPVQTSPCGPPSHTPPPPEKNPTIASLSQPPEKHVSVQERPHTPLSVLGRAEEVTTPKRKGSDIIFSALEKAKRKYTSPLNTPNPSTPSSPMASTVEDPPSLPSPSPAPGRSLPELPPIDYDDQAEVPQVTPLKPTLVNGIRQVPPSLDGIAEEGAGDELPALLVVPPPPPKRRFPEASILGPLPEKPLRPPSMDLNIYEIPAPLEFSEAHPGLDVPKIEDVRSGLEVLQLQPAGSSEIEASELGNSLHDHPNAVLLEGAYTPEIGHLENQSLKEGTAHPEDLADVEIPEQLNPVPASPSSQDPQTAAGDLPEDNNYEAWNYEMPSAKQKVKGQPTKKKKETNNPYAQSQSPTEEKAKTGRFSKKSALETPDEKELKKREKQRLEKEKKEQKEREKKEQKEREKENEIKKKFKITGQEEAMYQATVMVASKGRKDNLSVKNGDIIGIIRTTNCPKGKWLARDKNNTYGYISVSQVELDIKEMLVIGKMASQAISKKDISHPLEQGREMASRTSSHYPQQEDTGSFTDDSEEWTCDDDDEPHSYPKEEPTEISGHVRTMSMPEMGTKEEPIFQHQHTLSETTTDGMDIQAGHEALQKLVTFFHNPVVEEPMKCSPQIPEEPKPKATCEDQKGPEPEHLHDVEAILENTDTVILPPPDLYADVNM</sequence>
<dbReference type="Proteomes" id="UP000265140">
    <property type="component" value="Chromosome 8"/>
</dbReference>
<dbReference type="InterPro" id="IPR036028">
    <property type="entry name" value="SH3-like_dom_sf"/>
</dbReference>
<dbReference type="Gene3D" id="2.30.30.40">
    <property type="entry name" value="SH3 Domains"/>
    <property type="match status" value="1"/>
</dbReference>
<dbReference type="GO" id="GO:0005886">
    <property type="term" value="C:plasma membrane"/>
    <property type="evidence" value="ECO:0007669"/>
    <property type="project" value="InterPro"/>
</dbReference>
<keyword evidence="1" id="KW-0597">Phosphoprotein</keyword>
<dbReference type="SUPFAM" id="SSF51161">
    <property type="entry name" value="Trimeric LpxA-like enzymes"/>
    <property type="match status" value="1"/>
</dbReference>
<dbReference type="FunFam" id="2.30.30.40:FF:000307">
    <property type="entry name" value="Predicted protein"/>
    <property type="match status" value="1"/>
</dbReference>
<feature type="compositionally biased region" description="Basic and acidic residues" evidence="2">
    <location>
        <begin position="1012"/>
        <end position="1048"/>
    </location>
</feature>
<dbReference type="Pfam" id="PF14603">
    <property type="entry name" value="hSH3"/>
    <property type="match status" value="1"/>
</dbReference>
<accession>A0AAY5K8H6</accession>
<evidence type="ECO:0000256" key="1">
    <source>
        <dbReference type="ARBA" id="ARBA00022553"/>
    </source>
</evidence>
<feature type="compositionally biased region" description="Basic and acidic residues" evidence="2">
    <location>
        <begin position="691"/>
        <end position="703"/>
    </location>
</feature>
<feature type="compositionally biased region" description="Pro residues" evidence="2">
    <location>
        <begin position="609"/>
        <end position="636"/>
    </location>
</feature>
<organism evidence="4 5">
    <name type="scientific">Esox lucius</name>
    <name type="common">Northern pike</name>
    <dbReference type="NCBI Taxonomy" id="8010"/>
    <lineage>
        <taxon>Eukaryota</taxon>
        <taxon>Metazoa</taxon>
        <taxon>Chordata</taxon>
        <taxon>Craniata</taxon>
        <taxon>Vertebrata</taxon>
        <taxon>Euteleostomi</taxon>
        <taxon>Actinopterygii</taxon>
        <taxon>Neopterygii</taxon>
        <taxon>Teleostei</taxon>
        <taxon>Protacanthopterygii</taxon>
        <taxon>Esociformes</taxon>
        <taxon>Esocidae</taxon>
        <taxon>Esox</taxon>
    </lineage>
</organism>
<dbReference type="GO" id="GO:0007229">
    <property type="term" value="P:integrin-mediated signaling pathway"/>
    <property type="evidence" value="ECO:0007669"/>
    <property type="project" value="InterPro"/>
</dbReference>
<feature type="region of interest" description="Disordered" evidence="2">
    <location>
        <begin position="1146"/>
        <end position="1195"/>
    </location>
</feature>
<dbReference type="InterPro" id="IPR029294">
    <property type="entry name" value="hSH3"/>
</dbReference>
<dbReference type="GO" id="GO:0072659">
    <property type="term" value="P:protein localization to plasma membrane"/>
    <property type="evidence" value="ECO:0007669"/>
    <property type="project" value="TreeGrafter"/>
</dbReference>
<feature type="compositionally biased region" description="Basic residues" evidence="2">
    <location>
        <begin position="970"/>
        <end position="981"/>
    </location>
</feature>
<feature type="compositionally biased region" description="Low complexity" evidence="2">
    <location>
        <begin position="718"/>
        <end position="736"/>
    </location>
</feature>
<reference evidence="4" key="3">
    <citation type="submission" date="2025-09" db="UniProtKB">
        <authorList>
            <consortium name="Ensembl"/>
        </authorList>
    </citation>
    <scope>IDENTIFICATION</scope>
</reference>
<feature type="compositionally biased region" description="Polar residues" evidence="2">
    <location>
        <begin position="984"/>
        <end position="993"/>
    </location>
</feature>
<evidence type="ECO:0000313" key="5">
    <source>
        <dbReference type="Proteomes" id="UP000265140"/>
    </source>
</evidence>
<protein>
    <recommendedName>
        <fullName evidence="3">Helically-extended SH3 domain-containing protein</fullName>
    </recommendedName>
</protein>
<feature type="compositionally biased region" description="Acidic residues" evidence="2">
    <location>
        <begin position="1168"/>
        <end position="1180"/>
    </location>
</feature>
<feature type="region of interest" description="Disordered" evidence="2">
    <location>
        <begin position="1253"/>
        <end position="1275"/>
    </location>
</feature>
<name>A0AAY5K8H6_ESOLU</name>
<feature type="compositionally biased region" description="Pro residues" evidence="2">
    <location>
        <begin position="494"/>
        <end position="513"/>
    </location>
</feature>
<feature type="region of interest" description="Disordered" evidence="2">
    <location>
        <begin position="907"/>
        <end position="1048"/>
    </location>
</feature>
<reference evidence="4" key="2">
    <citation type="submission" date="2025-08" db="UniProtKB">
        <authorList>
            <consortium name="Ensembl"/>
        </authorList>
    </citation>
    <scope>IDENTIFICATION</scope>
</reference>
<feature type="region of interest" description="Disordered" evidence="2">
    <location>
        <begin position="556"/>
        <end position="767"/>
    </location>
</feature>
<dbReference type="PANTHER" id="PTHR16830:SF20">
    <property type="entry name" value="SI:CH211-188C16.1-RELATED"/>
    <property type="match status" value="1"/>
</dbReference>
<feature type="compositionally biased region" description="Basic and acidic residues" evidence="2">
    <location>
        <begin position="1259"/>
        <end position="1275"/>
    </location>
</feature>
<feature type="region of interest" description="Disordered" evidence="2">
    <location>
        <begin position="21"/>
        <end position="107"/>
    </location>
</feature>
<dbReference type="PANTHER" id="PTHR16830">
    <property type="entry name" value="SH2 CONTAINING ADAPTOR PRAM-1 RELATED"/>
    <property type="match status" value="1"/>
</dbReference>
<dbReference type="SUPFAM" id="SSF50044">
    <property type="entry name" value="SH3-domain"/>
    <property type="match status" value="1"/>
</dbReference>
<feature type="domain" description="Helically-extended SH3" evidence="3">
    <location>
        <begin position="1050"/>
        <end position="1116"/>
    </location>
</feature>
<keyword evidence="5" id="KW-1185">Reference proteome</keyword>
<dbReference type="InterPro" id="IPR011004">
    <property type="entry name" value="Trimer_LpxA-like_sf"/>
</dbReference>
<dbReference type="Ensembl" id="ENSELUT00000090232.1">
    <property type="protein sequence ID" value="ENSELUP00000082577.1"/>
    <property type="gene ID" value="ENSELUG00000035439.1"/>
</dbReference>
<feature type="compositionally biased region" description="Polar residues" evidence="2">
    <location>
        <begin position="1151"/>
        <end position="1167"/>
    </location>
</feature>
<feature type="compositionally biased region" description="Pro residues" evidence="2">
    <location>
        <begin position="649"/>
        <end position="661"/>
    </location>
</feature>
<dbReference type="GeneTree" id="ENSGT00940000174833"/>
<dbReference type="PRINTS" id="PR01217">
    <property type="entry name" value="PRICHEXTENSN"/>
</dbReference>
<feature type="region of interest" description="Disordered" evidence="2">
    <location>
        <begin position="142"/>
        <end position="170"/>
    </location>
</feature>
<gene>
    <name evidence="4" type="primary">ABI3BP</name>
</gene>
<dbReference type="InterPro" id="IPR043443">
    <property type="entry name" value="FYB1/2-like"/>
</dbReference>
<evidence type="ECO:0000259" key="3">
    <source>
        <dbReference type="Pfam" id="PF14603"/>
    </source>
</evidence>